<sequence>MRIAVGGIHTECSTYNPVLNEEKDFRVLRGEALLAAPYFAFLRDYDAEFLPTIHARAIAGGPVSRATYEAFKGEFLERLKPLLPLDGLYLAMHGAVYVEGMEDAEGDWISAARALVGKDCTVSASYD</sequence>
<accession>A0A6P0DRF4</accession>
<comment type="caution">
    <text evidence="2">The sequence shown here is derived from an EMBL/GenBank/DDBJ whole genome shotgun (WGS) entry which is preliminary data.</text>
</comment>
<gene>
    <name evidence="2" type="ORF">GUK36_40350</name>
</gene>
<dbReference type="RefSeq" id="WP_164001329.1">
    <property type="nucleotide sequence ID" value="NZ_WXXP01000583.1"/>
</dbReference>
<feature type="non-terminal residue" evidence="2">
    <location>
        <position position="127"/>
    </location>
</feature>
<evidence type="ECO:0000313" key="3">
    <source>
        <dbReference type="Proteomes" id="UP000471409"/>
    </source>
</evidence>
<dbReference type="Pfam" id="PF07364">
    <property type="entry name" value="DUF1485"/>
    <property type="match status" value="1"/>
</dbReference>
<reference evidence="2 3" key="1">
    <citation type="submission" date="2020-01" db="EMBL/GenBank/DDBJ databases">
        <title>Rhizobium genotypes associated with high levels of biological nitrogen fixation by grain legumes in a temperate-maritime cropping system.</title>
        <authorList>
            <person name="Maluk M."/>
            <person name="Francesc Ferrando Molina F."/>
            <person name="Lopez Del Egido L."/>
            <person name="Lafos M."/>
            <person name="Langarica-Fuentes A."/>
            <person name="Gebre Yohannes G."/>
            <person name="Young M.W."/>
            <person name="Martin P."/>
            <person name="Gantlett R."/>
            <person name="Kenicer G."/>
            <person name="Hawes C."/>
            <person name="Begg G.S."/>
            <person name="Quilliam R.S."/>
            <person name="Squire G.R."/>
            <person name="Poole P.S."/>
            <person name="Young P.W."/>
            <person name="Iannetta P.M."/>
            <person name="James E.K."/>
        </authorList>
    </citation>
    <scope>NUCLEOTIDE SEQUENCE [LARGE SCALE GENOMIC DNA]</scope>
    <source>
        <strain evidence="2 3">JHI944</strain>
    </source>
</reference>
<dbReference type="AlphaFoldDB" id="A0A6P0DRF4"/>
<dbReference type="InterPro" id="IPR015995">
    <property type="entry name" value="MlrC_N"/>
</dbReference>
<name>A0A6P0DRF4_RHILE</name>
<evidence type="ECO:0000259" key="1">
    <source>
        <dbReference type="Pfam" id="PF07364"/>
    </source>
</evidence>
<evidence type="ECO:0000313" key="2">
    <source>
        <dbReference type="EMBL" id="NEK55484.1"/>
    </source>
</evidence>
<organism evidence="2 3">
    <name type="scientific">Rhizobium leguminosarum</name>
    <dbReference type="NCBI Taxonomy" id="384"/>
    <lineage>
        <taxon>Bacteria</taxon>
        <taxon>Pseudomonadati</taxon>
        <taxon>Pseudomonadota</taxon>
        <taxon>Alphaproteobacteria</taxon>
        <taxon>Hyphomicrobiales</taxon>
        <taxon>Rhizobiaceae</taxon>
        <taxon>Rhizobium/Agrobacterium group</taxon>
        <taxon>Rhizobium</taxon>
    </lineage>
</organism>
<dbReference type="EMBL" id="WXXP01000583">
    <property type="protein sequence ID" value="NEK55484.1"/>
    <property type="molecule type" value="Genomic_DNA"/>
</dbReference>
<protein>
    <submittedName>
        <fullName evidence="2">Microcystin degradation protein MlrC</fullName>
    </submittedName>
</protein>
<proteinExistence type="predicted"/>
<dbReference type="Proteomes" id="UP000471409">
    <property type="component" value="Unassembled WGS sequence"/>
</dbReference>
<feature type="domain" description="Microcystin LR degradation protein MlrC N-terminal" evidence="1">
    <location>
        <begin position="2"/>
        <end position="127"/>
    </location>
</feature>